<evidence type="ECO:0000313" key="1">
    <source>
        <dbReference type="EMBL" id="KAH0880600.1"/>
    </source>
</evidence>
<evidence type="ECO:0000313" key="2">
    <source>
        <dbReference type="Proteomes" id="UP000824890"/>
    </source>
</evidence>
<reference evidence="1 2" key="1">
    <citation type="submission" date="2021-05" db="EMBL/GenBank/DDBJ databases">
        <title>Genome Assembly of Synthetic Allotetraploid Brassica napus Reveals Homoeologous Exchanges between Subgenomes.</title>
        <authorList>
            <person name="Davis J.T."/>
        </authorList>
    </citation>
    <scope>NUCLEOTIDE SEQUENCE [LARGE SCALE GENOMIC DNA]</scope>
    <source>
        <strain evidence="2">cv. Da-Ae</strain>
        <tissue evidence="1">Seedling</tissue>
    </source>
</reference>
<organism evidence="1 2">
    <name type="scientific">Brassica napus</name>
    <name type="common">Rape</name>
    <dbReference type="NCBI Taxonomy" id="3708"/>
    <lineage>
        <taxon>Eukaryota</taxon>
        <taxon>Viridiplantae</taxon>
        <taxon>Streptophyta</taxon>
        <taxon>Embryophyta</taxon>
        <taxon>Tracheophyta</taxon>
        <taxon>Spermatophyta</taxon>
        <taxon>Magnoliopsida</taxon>
        <taxon>eudicotyledons</taxon>
        <taxon>Gunneridae</taxon>
        <taxon>Pentapetalae</taxon>
        <taxon>rosids</taxon>
        <taxon>malvids</taxon>
        <taxon>Brassicales</taxon>
        <taxon>Brassicaceae</taxon>
        <taxon>Brassiceae</taxon>
        <taxon>Brassica</taxon>
    </lineage>
</organism>
<feature type="non-terminal residue" evidence="1">
    <location>
        <position position="1"/>
    </location>
</feature>
<proteinExistence type="predicted"/>
<protein>
    <submittedName>
        <fullName evidence="1">Uncharacterized protein</fullName>
    </submittedName>
</protein>
<comment type="caution">
    <text evidence="1">The sequence shown here is derived from an EMBL/GenBank/DDBJ whole genome shotgun (WGS) entry which is preliminary data.</text>
</comment>
<accession>A0ABQ7ZKP3</accession>
<name>A0ABQ7ZKP3_BRANA</name>
<keyword evidence="2" id="KW-1185">Reference proteome</keyword>
<dbReference type="Proteomes" id="UP000824890">
    <property type="component" value="Unassembled WGS sequence"/>
</dbReference>
<sequence length="241" mass="26924">ENIFERQFAIRGPGRWDLSWEDSAALEWSGKLPCLFIKEPNTALCSSYFTLCFGGSHRIFKPTSPNGALGSIIQRKRDVHWPIKSPEAPPKYGSPERQKLIHEIHHHVLSKATVVTKPIHLECNQTPSAESLTHKLNHRKPIMVVEEPSTAIRHTTAADDLIIEEAAEAVNTAANVNPTAELLATIEVAAKASGSCEESMVRKGAQKPADDRLFTWAHSRNRGSSPKEVHKVKWLWYGVRE</sequence>
<dbReference type="EMBL" id="JAGKQM010000015">
    <property type="protein sequence ID" value="KAH0880600.1"/>
    <property type="molecule type" value="Genomic_DNA"/>
</dbReference>
<gene>
    <name evidence="1" type="ORF">HID58_067994</name>
</gene>